<feature type="transmembrane region" description="Helical" evidence="11">
    <location>
        <begin position="332"/>
        <end position="356"/>
    </location>
</feature>
<keyword evidence="6 11" id="KW-0812">Transmembrane</keyword>
<evidence type="ECO:0000256" key="10">
    <source>
        <dbReference type="ARBA" id="ARBA00038466"/>
    </source>
</evidence>
<evidence type="ECO:0000256" key="4">
    <source>
        <dbReference type="ARBA" id="ARBA00022676"/>
    </source>
</evidence>
<dbReference type="PANTHER" id="PTHR22760">
    <property type="entry name" value="GLYCOSYLTRANSFERASE"/>
    <property type="match status" value="1"/>
</dbReference>
<evidence type="ECO:0000256" key="5">
    <source>
        <dbReference type="ARBA" id="ARBA00022679"/>
    </source>
</evidence>
<organism evidence="13 14">
    <name type="scientific">Circinella minor</name>
    <dbReference type="NCBI Taxonomy" id="1195481"/>
    <lineage>
        <taxon>Eukaryota</taxon>
        <taxon>Fungi</taxon>
        <taxon>Fungi incertae sedis</taxon>
        <taxon>Mucoromycota</taxon>
        <taxon>Mucoromycotina</taxon>
        <taxon>Mucoromycetes</taxon>
        <taxon>Mucorales</taxon>
        <taxon>Lichtheimiaceae</taxon>
        <taxon>Circinella</taxon>
    </lineage>
</organism>
<comment type="caution">
    <text evidence="13">The sequence shown here is derived from an EMBL/GenBank/DDBJ whole genome shotgun (WGS) entry which is preliminary data.</text>
</comment>
<reference evidence="13 14" key="1">
    <citation type="submission" date="2020-12" db="EMBL/GenBank/DDBJ databases">
        <title>Metabolic potential, ecology and presence of endohyphal bacteria is reflected in genomic diversity of Mucoromycotina.</title>
        <authorList>
            <person name="Muszewska A."/>
            <person name="Okrasinska A."/>
            <person name="Steczkiewicz K."/>
            <person name="Drgas O."/>
            <person name="Orlowska M."/>
            <person name="Perlinska-Lenart U."/>
            <person name="Aleksandrzak-Piekarczyk T."/>
            <person name="Szatraj K."/>
            <person name="Zielenkiewicz U."/>
            <person name="Pilsyk S."/>
            <person name="Malc E."/>
            <person name="Mieczkowski P."/>
            <person name="Kruszewska J.S."/>
            <person name="Biernat P."/>
            <person name="Pawlowska J."/>
        </authorList>
    </citation>
    <scope>NUCLEOTIDE SEQUENCE [LARGE SCALE GENOMIC DNA]</scope>
    <source>
        <strain evidence="13 14">CBS 142.35</strain>
    </source>
</reference>
<keyword evidence="9 11" id="KW-0472">Membrane</keyword>
<dbReference type="Proteomes" id="UP000646827">
    <property type="component" value="Unassembled WGS sequence"/>
</dbReference>
<evidence type="ECO:0000256" key="1">
    <source>
        <dbReference type="ARBA" id="ARBA00004477"/>
    </source>
</evidence>
<dbReference type="GO" id="GO:0000026">
    <property type="term" value="F:alpha-1,2-mannosyltransferase activity"/>
    <property type="evidence" value="ECO:0007669"/>
    <property type="project" value="TreeGrafter"/>
</dbReference>
<feature type="signal peptide" evidence="12">
    <location>
        <begin position="1"/>
        <end position="20"/>
    </location>
</feature>
<evidence type="ECO:0000256" key="6">
    <source>
        <dbReference type="ARBA" id="ARBA00022692"/>
    </source>
</evidence>
<accession>A0A8H7S8W5</accession>
<dbReference type="InterPro" id="IPR005599">
    <property type="entry name" value="GPI_mannosylTrfase"/>
</dbReference>
<dbReference type="GO" id="GO:0006506">
    <property type="term" value="P:GPI anchor biosynthetic process"/>
    <property type="evidence" value="ECO:0007669"/>
    <property type="project" value="UniProtKB-KW"/>
</dbReference>
<feature type="transmembrane region" description="Helical" evidence="11">
    <location>
        <begin position="387"/>
        <end position="404"/>
    </location>
</feature>
<dbReference type="OrthoDB" id="10066429at2759"/>
<feature type="transmembrane region" description="Helical" evidence="11">
    <location>
        <begin position="411"/>
        <end position="430"/>
    </location>
</feature>
<evidence type="ECO:0000256" key="7">
    <source>
        <dbReference type="ARBA" id="ARBA00022824"/>
    </source>
</evidence>
<dbReference type="EMBL" id="JAEPRB010000047">
    <property type="protein sequence ID" value="KAG2224178.1"/>
    <property type="molecule type" value="Genomic_DNA"/>
</dbReference>
<proteinExistence type="inferred from homology"/>
<comment type="pathway">
    <text evidence="2">Glycolipid biosynthesis; glycosylphosphatidylinositol-anchor biosynthesis.</text>
</comment>
<keyword evidence="3" id="KW-0337">GPI-anchor biosynthesis</keyword>
<evidence type="ECO:0000256" key="11">
    <source>
        <dbReference type="RuleBase" id="RU363075"/>
    </source>
</evidence>
<feature type="chain" id="PRO_5034135295" description="Mannosyltransferase" evidence="12">
    <location>
        <begin position="21"/>
        <end position="619"/>
    </location>
</feature>
<evidence type="ECO:0000256" key="2">
    <source>
        <dbReference type="ARBA" id="ARBA00004687"/>
    </source>
</evidence>
<evidence type="ECO:0000256" key="12">
    <source>
        <dbReference type="SAM" id="SignalP"/>
    </source>
</evidence>
<protein>
    <recommendedName>
        <fullName evidence="11">Mannosyltransferase</fullName>
        <ecNumber evidence="11">2.4.1.-</ecNumber>
    </recommendedName>
</protein>
<keyword evidence="7 11" id="KW-0256">Endoplasmic reticulum</keyword>
<dbReference type="AlphaFoldDB" id="A0A8H7S8W5"/>
<keyword evidence="4 11" id="KW-0328">Glycosyltransferase</keyword>
<evidence type="ECO:0000256" key="9">
    <source>
        <dbReference type="ARBA" id="ARBA00023136"/>
    </source>
</evidence>
<feature type="transmembrane region" description="Helical" evidence="11">
    <location>
        <begin position="245"/>
        <end position="269"/>
    </location>
</feature>
<name>A0A8H7S8W5_9FUNG</name>
<gene>
    <name evidence="13" type="ORF">INT45_001296</name>
</gene>
<keyword evidence="5" id="KW-0808">Transferase</keyword>
<keyword evidence="12" id="KW-0732">Signal</keyword>
<dbReference type="PANTHER" id="PTHR22760:SF3">
    <property type="entry name" value="GPI MANNOSYLTRANSFERASE 4"/>
    <property type="match status" value="1"/>
</dbReference>
<sequence length="619" mass="70603">MLNRQTVFYTVLLWLRWTLSTSPGYIHPDEYFQSPEVAAGYIYNIKSFTPWEYQPEHAARSVLVPFLTTGLPLWILRYLGEQTEGIIQNVPRAIDMYFIERSASFMYSLLIGNGLLYIDQMAELFDTTYYSCNSSSPILDYAVYRMCRQIGKDPVLPILLVSTSQVMLVYYMRPFSNTIESILLSLSLFVYTTMLQKITSIRSFALGCLLSLGVFTRITFILYGFPVGIGYLLNAYKKSRRHLIGTILPFLLGGSIVAIACVFVDSLFYKSLQVTFAGRAVGSFIDLLNMFSDPKKWAQIRISGNVVLTPLNNILYNAKVENLKEHGLHPRYLHFLVNFPLLYGPLSTGTLVSLLWRPRLNASLYYVLVSVVAMAMIGLSIMPHQEARFLTPMLVPLVMIYTWNRAKFNRMFMFLWIAFNAITTVIFAGLHQGGLVPAMIFLQQQSLGIEGCHVLDSSLLGCNFGEVENSSTSNYDVTTYLLFYKTYMPPRHFLGYPNSWENNPDKPNINIHDFGGQFEPFYEALQERSGIPFTSHSPYMNFAPSKDKVEKEFERTLIVAPSMALLPKLENGRYLLLSSFTPHVNFDDIQLLIELILQGKFSRALISLNVYMVLTDENY</sequence>
<keyword evidence="8 11" id="KW-1133">Transmembrane helix</keyword>
<evidence type="ECO:0000256" key="3">
    <source>
        <dbReference type="ARBA" id="ARBA00022502"/>
    </source>
</evidence>
<feature type="transmembrane region" description="Helical" evidence="11">
    <location>
        <begin position="363"/>
        <end position="381"/>
    </location>
</feature>
<dbReference type="EC" id="2.4.1.-" evidence="11"/>
<comment type="subcellular location">
    <subcellularLocation>
        <location evidence="1 11">Endoplasmic reticulum membrane</location>
        <topology evidence="1 11">Multi-pass membrane protein</topology>
    </subcellularLocation>
</comment>
<dbReference type="Pfam" id="PF03901">
    <property type="entry name" value="Glyco_transf_22"/>
    <property type="match status" value="1"/>
</dbReference>
<dbReference type="GO" id="GO:0005789">
    <property type="term" value="C:endoplasmic reticulum membrane"/>
    <property type="evidence" value="ECO:0007669"/>
    <property type="project" value="UniProtKB-SubCell"/>
</dbReference>
<comment type="similarity">
    <text evidence="10">Belongs to the glycosyltransferase 22 family. PIGZ subfamily.</text>
</comment>
<evidence type="ECO:0000256" key="8">
    <source>
        <dbReference type="ARBA" id="ARBA00022989"/>
    </source>
</evidence>
<feature type="transmembrane region" description="Helical" evidence="11">
    <location>
        <begin position="204"/>
        <end position="233"/>
    </location>
</feature>
<keyword evidence="14" id="KW-1185">Reference proteome</keyword>
<evidence type="ECO:0000313" key="13">
    <source>
        <dbReference type="EMBL" id="KAG2224178.1"/>
    </source>
</evidence>
<evidence type="ECO:0000313" key="14">
    <source>
        <dbReference type="Proteomes" id="UP000646827"/>
    </source>
</evidence>